<dbReference type="PANTHER" id="PTHR24960">
    <property type="entry name" value="PHOTOSYSTEM I IRON-SULFUR CENTER-RELATED"/>
    <property type="match status" value="1"/>
</dbReference>
<keyword evidence="2" id="KW-0479">Metal-binding</keyword>
<feature type="domain" description="4Fe-4S ferredoxin-type" evidence="5">
    <location>
        <begin position="269"/>
        <end position="298"/>
    </location>
</feature>
<dbReference type="PROSITE" id="PS00198">
    <property type="entry name" value="4FE4S_FER_1"/>
    <property type="match status" value="3"/>
</dbReference>
<dbReference type="Pfam" id="PF13187">
    <property type="entry name" value="Fer4_9"/>
    <property type="match status" value="1"/>
</dbReference>
<evidence type="ECO:0000256" key="2">
    <source>
        <dbReference type="ARBA" id="ARBA00022723"/>
    </source>
</evidence>
<evidence type="ECO:0000313" key="6">
    <source>
        <dbReference type="EMBL" id="SHO81022.1"/>
    </source>
</evidence>
<accession>A0A1W1EJQ0</accession>
<sequence length="358" mass="40621">MSLKFELGSCVRATSKFSECTKCEDICPVDTISFINNIPSFTPSACIDCGACVSICPSDAFSLREFSFIEFFFAFIESKDSVISANENIPSLALLSVENLISLANVKENIVINLSQVEILKDYIISNINEANFILSSYSSREIIISYENSKKVEDEEVSSRREFLSNLSIKEGIKHKAKFDEKVVEDELKTFDIDLSNISKIKDKNITDSRKVLLTTLKRVEKPSSYEILPQEEVSFISQKYIDDSCTNCQICYRVCPTGALSSDAKFSIINFDAVLCIKCHLCHDVCEPNSIKLQNGFEISEFFEPRKRALITFNIKRCNECGNNFTYFEGEQICPRCKIEEEESITLHQNAKNFNF</sequence>
<gene>
    <name evidence="6" type="ORF">MNB_SV-15-179</name>
</gene>
<dbReference type="PROSITE" id="PS51379">
    <property type="entry name" value="4FE4S_FER_2"/>
    <property type="match status" value="3"/>
</dbReference>
<dbReference type="AlphaFoldDB" id="A0A1W1EJQ0"/>
<feature type="domain" description="4Fe-4S ferredoxin-type" evidence="5">
    <location>
        <begin position="37"/>
        <end position="66"/>
    </location>
</feature>
<evidence type="ECO:0000259" key="5">
    <source>
        <dbReference type="PROSITE" id="PS51379"/>
    </source>
</evidence>
<protein>
    <submittedName>
        <fullName evidence="6">Ferredoxin</fullName>
    </submittedName>
</protein>
<keyword evidence="1" id="KW-0004">4Fe-4S</keyword>
<proteinExistence type="predicted"/>
<dbReference type="GO" id="GO:0051539">
    <property type="term" value="F:4 iron, 4 sulfur cluster binding"/>
    <property type="evidence" value="ECO:0007669"/>
    <property type="project" value="UniProtKB-KW"/>
</dbReference>
<keyword evidence="3" id="KW-0408">Iron</keyword>
<dbReference type="InterPro" id="IPR017900">
    <property type="entry name" value="4Fe4S_Fe_S_CS"/>
</dbReference>
<evidence type="ECO:0000256" key="3">
    <source>
        <dbReference type="ARBA" id="ARBA00023004"/>
    </source>
</evidence>
<dbReference type="SUPFAM" id="SSF54862">
    <property type="entry name" value="4Fe-4S ferredoxins"/>
    <property type="match status" value="2"/>
</dbReference>
<dbReference type="GO" id="GO:0046872">
    <property type="term" value="F:metal ion binding"/>
    <property type="evidence" value="ECO:0007669"/>
    <property type="project" value="UniProtKB-KW"/>
</dbReference>
<dbReference type="Gene3D" id="3.30.70.20">
    <property type="match status" value="2"/>
</dbReference>
<evidence type="ECO:0000256" key="1">
    <source>
        <dbReference type="ARBA" id="ARBA00022485"/>
    </source>
</evidence>
<dbReference type="InterPro" id="IPR017896">
    <property type="entry name" value="4Fe4S_Fe-S-bd"/>
</dbReference>
<dbReference type="PANTHER" id="PTHR24960:SF79">
    <property type="entry name" value="PHOTOSYSTEM I IRON-SULFUR CENTER"/>
    <property type="match status" value="1"/>
</dbReference>
<keyword evidence="4" id="KW-0411">Iron-sulfur</keyword>
<organism evidence="6">
    <name type="scientific">hydrothermal vent metagenome</name>
    <dbReference type="NCBI Taxonomy" id="652676"/>
    <lineage>
        <taxon>unclassified sequences</taxon>
        <taxon>metagenomes</taxon>
        <taxon>ecological metagenomes</taxon>
    </lineage>
</organism>
<name>A0A1W1EJQ0_9ZZZZ</name>
<feature type="domain" description="4Fe-4S ferredoxin-type" evidence="5">
    <location>
        <begin position="239"/>
        <end position="267"/>
    </location>
</feature>
<reference evidence="6" key="1">
    <citation type="submission" date="2016-10" db="EMBL/GenBank/DDBJ databases">
        <authorList>
            <person name="de Groot N.N."/>
        </authorList>
    </citation>
    <scope>NUCLEOTIDE SEQUENCE</scope>
</reference>
<dbReference type="Pfam" id="PF00037">
    <property type="entry name" value="Fer4"/>
    <property type="match status" value="1"/>
</dbReference>
<evidence type="ECO:0000256" key="4">
    <source>
        <dbReference type="ARBA" id="ARBA00023014"/>
    </source>
</evidence>
<dbReference type="InterPro" id="IPR050157">
    <property type="entry name" value="PSI_iron-sulfur_center"/>
</dbReference>
<dbReference type="EMBL" id="FRYL01000025">
    <property type="protein sequence ID" value="SHO81022.1"/>
    <property type="molecule type" value="Genomic_DNA"/>
</dbReference>